<organism evidence="1 2">
    <name type="scientific">Rotaria magnacalcarata</name>
    <dbReference type="NCBI Taxonomy" id="392030"/>
    <lineage>
        <taxon>Eukaryota</taxon>
        <taxon>Metazoa</taxon>
        <taxon>Spiralia</taxon>
        <taxon>Gnathifera</taxon>
        <taxon>Rotifera</taxon>
        <taxon>Eurotatoria</taxon>
        <taxon>Bdelloidea</taxon>
        <taxon>Philodinida</taxon>
        <taxon>Philodinidae</taxon>
        <taxon>Rotaria</taxon>
    </lineage>
</organism>
<gene>
    <name evidence="1" type="ORF">WKI299_LOCUS18652</name>
</gene>
<sequence length="213" mass="25413">MLANLIVLSKRSYQTSFLTVKLLIKLERVFILFIDVNINGIIGQINTIDQNLITKFNYPKKIRVFILSTNELNYWITDSRDNEYLDAFLQRLDRLHIECSSIINKHLNEEVMIPLLSFVINKRHFPRLECLRFHECKNISSAWCSIDKWIDFIFTHINEHQLKYLRFSFIENEQLVTDMQTGDETITLTDQSCIVDIHRLVLESRISFWIERK</sequence>
<proteinExistence type="predicted"/>
<name>A0A816T364_9BILA</name>
<comment type="caution">
    <text evidence="1">The sequence shown here is derived from an EMBL/GenBank/DDBJ whole genome shotgun (WGS) entry which is preliminary data.</text>
</comment>
<evidence type="ECO:0000313" key="2">
    <source>
        <dbReference type="Proteomes" id="UP000663856"/>
    </source>
</evidence>
<dbReference type="Proteomes" id="UP000663856">
    <property type="component" value="Unassembled WGS sequence"/>
</dbReference>
<evidence type="ECO:0000313" key="1">
    <source>
        <dbReference type="EMBL" id="CAF2093063.1"/>
    </source>
</evidence>
<dbReference type="AlphaFoldDB" id="A0A816T364"/>
<accession>A0A816T364</accession>
<dbReference type="EMBL" id="CAJNRF010007595">
    <property type="protein sequence ID" value="CAF2093063.1"/>
    <property type="molecule type" value="Genomic_DNA"/>
</dbReference>
<reference evidence="1" key="1">
    <citation type="submission" date="2021-02" db="EMBL/GenBank/DDBJ databases">
        <authorList>
            <person name="Nowell W R."/>
        </authorList>
    </citation>
    <scope>NUCLEOTIDE SEQUENCE</scope>
</reference>
<protein>
    <submittedName>
        <fullName evidence="1">Uncharacterized protein</fullName>
    </submittedName>
</protein>